<evidence type="ECO:0000256" key="2">
    <source>
        <dbReference type="SAM" id="Phobius"/>
    </source>
</evidence>
<proteinExistence type="predicted"/>
<dbReference type="GO" id="GO:0043683">
    <property type="term" value="P:type IV pilus assembly"/>
    <property type="evidence" value="ECO:0007669"/>
    <property type="project" value="InterPro"/>
</dbReference>
<sequence>MAIWREQYGHYRKYLTNFVSLYKRRDDVKMFMELLLSLGAIALFSFFAIKPTFLTIAQLLRDIDAKNETISQLDQKIQNLSQAQTIFTQNRSAISLLDTAVPENPAADVYLRQIEGVAKRNGTTVLGVSTGEAVIEGVDETKKEELPEGAHALEISVSITGTYQSLQAFLKDVENLLRPISVDSAAVSATTQEAQTTKIVLVVTGRIPYIR</sequence>
<feature type="coiled-coil region" evidence="1">
    <location>
        <begin position="56"/>
        <end position="83"/>
    </location>
</feature>
<comment type="caution">
    <text evidence="3">The sequence shown here is derived from an EMBL/GenBank/DDBJ whole genome shotgun (WGS) entry which is preliminary data.</text>
</comment>
<organism evidence="3 4">
    <name type="scientific">Candidatus Woesebacteria bacterium RIFCSPLOWO2_01_FULL_44_14</name>
    <dbReference type="NCBI Taxonomy" id="1802525"/>
    <lineage>
        <taxon>Bacteria</taxon>
        <taxon>Candidatus Woeseibacteriota</taxon>
    </lineage>
</organism>
<gene>
    <name evidence="3" type="ORF">A2975_03530</name>
</gene>
<evidence type="ECO:0000313" key="4">
    <source>
        <dbReference type="Proteomes" id="UP000178429"/>
    </source>
</evidence>
<dbReference type="Pfam" id="PF04350">
    <property type="entry name" value="PilO"/>
    <property type="match status" value="1"/>
</dbReference>
<dbReference type="STRING" id="1802525.A2975_03530"/>
<keyword evidence="2" id="KW-0812">Transmembrane</keyword>
<dbReference type="EMBL" id="MGHL01000006">
    <property type="protein sequence ID" value="OGM70121.1"/>
    <property type="molecule type" value="Genomic_DNA"/>
</dbReference>
<protein>
    <submittedName>
        <fullName evidence="3">Uncharacterized protein</fullName>
    </submittedName>
</protein>
<dbReference type="Gene3D" id="3.30.70.60">
    <property type="match status" value="1"/>
</dbReference>
<dbReference type="AlphaFoldDB" id="A0A1F8C184"/>
<dbReference type="InterPro" id="IPR014717">
    <property type="entry name" value="Transl_elong_EF1B/ribsomal_bS6"/>
</dbReference>
<dbReference type="GO" id="GO:0043107">
    <property type="term" value="P:type IV pilus-dependent motility"/>
    <property type="evidence" value="ECO:0007669"/>
    <property type="project" value="InterPro"/>
</dbReference>
<keyword evidence="2" id="KW-0472">Membrane</keyword>
<evidence type="ECO:0000256" key="1">
    <source>
        <dbReference type="SAM" id="Coils"/>
    </source>
</evidence>
<keyword evidence="2" id="KW-1133">Transmembrane helix</keyword>
<evidence type="ECO:0000313" key="3">
    <source>
        <dbReference type="EMBL" id="OGM70121.1"/>
    </source>
</evidence>
<feature type="transmembrane region" description="Helical" evidence="2">
    <location>
        <begin position="30"/>
        <end position="49"/>
    </location>
</feature>
<reference evidence="3 4" key="1">
    <citation type="journal article" date="2016" name="Nat. Commun.">
        <title>Thousands of microbial genomes shed light on interconnected biogeochemical processes in an aquifer system.</title>
        <authorList>
            <person name="Anantharaman K."/>
            <person name="Brown C.T."/>
            <person name="Hug L.A."/>
            <person name="Sharon I."/>
            <person name="Castelle C.J."/>
            <person name="Probst A.J."/>
            <person name="Thomas B.C."/>
            <person name="Singh A."/>
            <person name="Wilkins M.J."/>
            <person name="Karaoz U."/>
            <person name="Brodie E.L."/>
            <person name="Williams K.H."/>
            <person name="Hubbard S.S."/>
            <person name="Banfield J.F."/>
        </authorList>
    </citation>
    <scope>NUCLEOTIDE SEQUENCE [LARGE SCALE GENOMIC DNA]</scope>
</reference>
<name>A0A1F8C184_9BACT</name>
<keyword evidence="1" id="KW-0175">Coiled coil</keyword>
<accession>A0A1F8C184</accession>
<dbReference type="Proteomes" id="UP000178429">
    <property type="component" value="Unassembled WGS sequence"/>
</dbReference>
<dbReference type="InterPro" id="IPR007445">
    <property type="entry name" value="PilO"/>
</dbReference>